<reference evidence="1 2" key="1">
    <citation type="journal article" date="2014" name="Am. J. Bot.">
        <title>Genome assembly and annotation for red clover (Trifolium pratense; Fabaceae).</title>
        <authorList>
            <person name="Istvanek J."/>
            <person name="Jaros M."/>
            <person name="Krenek A."/>
            <person name="Repkova J."/>
        </authorList>
    </citation>
    <scope>NUCLEOTIDE SEQUENCE [LARGE SCALE GENOMIC DNA]</scope>
    <source>
        <strain evidence="2">cv. Tatra</strain>
        <tissue evidence="1">Young leaves</tissue>
    </source>
</reference>
<evidence type="ECO:0000313" key="2">
    <source>
        <dbReference type="Proteomes" id="UP000236291"/>
    </source>
</evidence>
<feature type="non-terminal residue" evidence="1">
    <location>
        <position position="1"/>
    </location>
</feature>
<accession>A0A2K3KA87</accession>
<evidence type="ECO:0000313" key="1">
    <source>
        <dbReference type="EMBL" id="PNX63216.1"/>
    </source>
</evidence>
<name>A0A2K3KA87_TRIPR</name>
<gene>
    <name evidence="1" type="ORF">L195_g061517</name>
</gene>
<protein>
    <submittedName>
        <fullName evidence="1">Uncharacterized protein</fullName>
    </submittedName>
</protein>
<dbReference type="AlphaFoldDB" id="A0A2K3KA87"/>
<proteinExistence type="predicted"/>
<reference evidence="1 2" key="2">
    <citation type="journal article" date="2017" name="Front. Plant Sci.">
        <title>Gene Classification and Mining of Molecular Markers Useful in Red Clover (Trifolium pratense) Breeding.</title>
        <authorList>
            <person name="Istvanek J."/>
            <person name="Dluhosova J."/>
            <person name="Dluhos P."/>
            <person name="Patkova L."/>
            <person name="Nedelnik J."/>
            <person name="Repkova J."/>
        </authorList>
    </citation>
    <scope>NUCLEOTIDE SEQUENCE [LARGE SCALE GENOMIC DNA]</scope>
    <source>
        <strain evidence="2">cv. Tatra</strain>
        <tissue evidence="1">Young leaves</tissue>
    </source>
</reference>
<comment type="caution">
    <text evidence="1">The sequence shown here is derived from an EMBL/GenBank/DDBJ whole genome shotgun (WGS) entry which is preliminary data.</text>
</comment>
<dbReference type="Proteomes" id="UP000236291">
    <property type="component" value="Unassembled WGS sequence"/>
</dbReference>
<sequence>RSGSVCLDVINQTLSPMFGKHY</sequence>
<organism evidence="1 2">
    <name type="scientific">Trifolium pratense</name>
    <name type="common">Red clover</name>
    <dbReference type="NCBI Taxonomy" id="57577"/>
    <lineage>
        <taxon>Eukaryota</taxon>
        <taxon>Viridiplantae</taxon>
        <taxon>Streptophyta</taxon>
        <taxon>Embryophyta</taxon>
        <taxon>Tracheophyta</taxon>
        <taxon>Spermatophyta</taxon>
        <taxon>Magnoliopsida</taxon>
        <taxon>eudicotyledons</taxon>
        <taxon>Gunneridae</taxon>
        <taxon>Pentapetalae</taxon>
        <taxon>rosids</taxon>
        <taxon>fabids</taxon>
        <taxon>Fabales</taxon>
        <taxon>Fabaceae</taxon>
        <taxon>Papilionoideae</taxon>
        <taxon>50 kb inversion clade</taxon>
        <taxon>NPAAA clade</taxon>
        <taxon>Hologalegina</taxon>
        <taxon>IRL clade</taxon>
        <taxon>Trifolieae</taxon>
        <taxon>Trifolium</taxon>
    </lineage>
</organism>
<dbReference type="EMBL" id="ASHM01153621">
    <property type="protein sequence ID" value="PNX63216.1"/>
    <property type="molecule type" value="Genomic_DNA"/>
</dbReference>